<dbReference type="Gene3D" id="3.20.20.80">
    <property type="entry name" value="Glycosidases"/>
    <property type="match status" value="1"/>
</dbReference>
<dbReference type="InterPro" id="IPR013780">
    <property type="entry name" value="Glyco_hydro_b"/>
</dbReference>
<evidence type="ECO:0000259" key="6">
    <source>
        <dbReference type="Pfam" id="PF02055"/>
    </source>
</evidence>
<dbReference type="Pfam" id="PF02055">
    <property type="entry name" value="Glyco_hydro_30"/>
    <property type="match status" value="1"/>
</dbReference>
<dbReference type="SUPFAM" id="SSF51011">
    <property type="entry name" value="Glycosyl hydrolase domain"/>
    <property type="match status" value="1"/>
</dbReference>
<dbReference type="Proteomes" id="UP000297429">
    <property type="component" value="Unassembled WGS sequence"/>
</dbReference>
<evidence type="ECO:0000256" key="5">
    <source>
        <dbReference type="SAM" id="SignalP"/>
    </source>
</evidence>
<feature type="chain" id="PRO_5044605726" evidence="5">
    <location>
        <begin position="25"/>
        <end position="468"/>
    </location>
</feature>
<dbReference type="PANTHER" id="PTHR11069">
    <property type="entry name" value="GLUCOSYLCERAMIDASE"/>
    <property type="match status" value="1"/>
</dbReference>
<dbReference type="InterPro" id="IPR033453">
    <property type="entry name" value="Glyco_hydro_30_TIM-barrel"/>
</dbReference>
<evidence type="ECO:0000313" key="11">
    <source>
        <dbReference type="Proteomes" id="UP000297429"/>
    </source>
</evidence>
<accession>A0A497Y5Q8</accession>
<feature type="signal peptide" evidence="5">
    <location>
        <begin position="1"/>
        <end position="24"/>
    </location>
</feature>
<evidence type="ECO:0000313" key="8">
    <source>
        <dbReference type="EMBL" id="RLJ77125.1"/>
    </source>
</evidence>
<feature type="domain" description="Glycosyl hydrolase family 30 TIM-barrel" evidence="6">
    <location>
        <begin position="71"/>
        <end position="404"/>
    </location>
</feature>
<dbReference type="GO" id="GO:0006680">
    <property type="term" value="P:glucosylceramide catabolic process"/>
    <property type="evidence" value="ECO:0007669"/>
    <property type="project" value="TreeGrafter"/>
</dbReference>
<protein>
    <submittedName>
        <fullName evidence="8">Glucosylceramidase</fullName>
    </submittedName>
</protein>
<name>A0A497Y5Q8_9SPHI</name>
<dbReference type="RefSeq" id="WP_121283911.1">
    <property type="nucleotide sequence ID" value="NZ_SOPX01000001.1"/>
</dbReference>
<evidence type="ECO:0000256" key="4">
    <source>
        <dbReference type="RuleBase" id="RU361188"/>
    </source>
</evidence>
<dbReference type="EMBL" id="RCCK01000011">
    <property type="protein sequence ID" value="RLJ77125.1"/>
    <property type="molecule type" value="Genomic_DNA"/>
</dbReference>
<dbReference type="GO" id="GO:0004348">
    <property type="term" value="F:glucosylceramidase activity"/>
    <property type="evidence" value="ECO:0007669"/>
    <property type="project" value="InterPro"/>
</dbReference>
<dbReference type="InterPro" id="IPR033452">
    <property type="entry name" value="GH30_C"/>
</dbReference>
<evidence type="ECO:0000313" key="9">
    <source>
        <dbReference type="EMBL" id="TFB33636.1"/>
    </source>
</evidence>
<dbReference type="Gene3D" id="2.60.40.1180">
    <property type="entry name" value="Golgi alpha-mannosidase II"/>
    <property type="match status" value="1"/>
</dbReference>
<evidence type="ECO:0000256" key="3">
    <source>
        <dbReference type="ARBA" id="ARBA00022801"/>
    </source>
</evidence>
<keyword evidence="3 4" id="KW-0378">Hydrolase</keyword>
<feature type="domain" description="Glycosyl hydrolase family 30 beta sandwich" evidence="7">
    <location>
        <begin position="407"/>
        <end position="466"/>
    </location>
</feature>
<reference evidence="8 10" key="1">
    <citation type="submission" date="2018-10" db="EMBL/GenBank/DDBJ databases">
        <title>Genomic Encyclopedia of Archaeal and Bacterial Type Strains, Phase II (KMG-II): from individual species to whole genera.</title>
        <authorList>
            <person name="Goeker M."/>
        </authorList>
    </citation>
    <scope>NUCLEOTIDE SEQUENCE [LARGE SCALE GENOMIC DNA]</scope>
    <source>
        <strain evidence="8 10">DSM 19624</strain>
    </source>
</reference>
<reference evidence="9 11" key="2">
    <citation type="submission" date="2019-03" db="EMBL/GenBank/DDBJ databases">
        <authorList>
            <person name="He R.-H."/>
        </authorList>
    </citation>
    <scope>NUCLEOTIDE SEQUENCE [LARGE SCALE GENOMIC DNA]</scope>
    <source>
        <strain evidence="9 11">DSM 19624</strain>
    </source>
</reference>
<keyword evidence="4" id="KW-0326">Glycosidase</keyword>
<evidence type="ECO:0000256" key="1">
    <source>
        <dbReference type="ARBA" id="ARBA00005382"/>
    </source>
</evidence>
<organism evidence="8 10">
    <name type="scientific">Pedobacter alluvionis</name>
    <dbReference type="NCBI Taxonomy" id="475253"/>
    <lineage>
        <taxon>Bacteria</taxon>
        <taxon>Pseudomonadati</taxon>
        <taxon>Bacteroidota</taxon>
        <taxon>Sphingobacteriia</taxon>
        <taxon>Sphingobacteriales</taxon>
        <taxon>Sphingobacteriaceae</taxon>
        <taxon>Pedobacter</taxon>
    </lineage>
</organism>
<dbReference type="Proteomes" id="UP000273898">
    <property type="component" value="Unassembled WGS sequence"/>
</dbReference>
<dbReference type="InterPro" id="IPR017853">
    <property type="entry name" value="GH"/>
</dbReference>
<evidence type="ECO:0000256" key="2">
    <source>
        <dbReference type="ARBA" id="ARBA00022729"/>
    </source>
</evidence>
<evidence type="ECO:0000259" key="7">
    <source>
        <dbReference type="Pfam" id="PF17189"/>
    </source>
</evidence>
<keyword evidence="2 5" id="KW-0732">Signal</keyword>
<comment type="caution">
    <text evidence="8">The sequence shown here is derived from an EMBL/GenBank/DDBJ whole genome shotgun (WGS) entry which is preliminary data.</text>
</comment>
<evidence type="ECO:0000313" key="10">
    <source>
        <dbReference type="Proteomes" id="UP000273898"/>
    </source>
</evidence>
<dbReference type="GO" id="GO:0016020">
    <property type="term" value="C:membrane"/>
    <property type="evidence" value="ECO:0007669"/>
    <property type="project" value="GOC"/>
</dbReference>
<dbReference type="PANTHER" id="PTHR11069:SF23">
    <property type="entry name" value="LYSOSOMAL ACID GLUCOSYLCERAMIDASE"/>
    <property type="match status" value="1"/>
</dbReference>
<dbReference type="PRINTS" id="PR00843">
    <property type="entry name" value="GLHYDRLASE30"/>
</dbReference>
<sequence length="468" mass="51753">MLPTRFLRFFIICIFTSCSLSVIAQNQAEVWLTKADRSVLFAKQTSKLSFTTAKNNLPNITVNDKETYQTIDGFGYALTGGSAQHIIKMSAPARAALLKELFATDGNNIGVSYIRLSIGASDLNEKVFSYNDLPEGQTDLTQAKFDLGPDKVDVIPVMKEILAINPKLKIMGSPWSPPLWMKTTYDARGGMLKPEYYDAYGKYFVRYVQEMQKEGIPIDAITVQNEPLHPGNNPSLLMVAPDQALFVKKFLGPAFAKANIKTKIIVYDHNADRPDYPISILDDAEARKYIDGSAFHLYGGKIEALSDVHNAHPDKNIYFSEQMVVEQPDATTIDIVNPVARLIIGATRNWSKNVLEWNLAADPENKPYTDRGGCSMCQGAITIDKDNYSRNLAYYSIAHASKFVRPGAVRIATNDLTDLPNVAFKTPDGKHVLIVANSGKSANTFNIAFNGETLVATLDKGSVATYIW</sequence>
<dbReference type="SUPFAM" id="SSF51445">
    <property type="entry name" value="(Trans)glycosidases"/>
    <property type="match status" value="1"/>
</dbReference>
<proteinExistence type="inferred from homology"/>
<comment type="similarity">
    <text evidence="1 4">Belongs to the glycosyl hydrolase 30 family.</text>
</comment>
<dbReference type="Pfam" id="PF17189">
    <property type="entry name" value="Glyco_hydro_30C"/>
    <property type="match status" value="1"/>
</dbReference>
<dbReference type="AlphaFoldDB" id="A0A497Y5Q8"/>
<dbReference type="EMBL" id="SOPX01000001">
    <property type="protein sequence ID" value="TFB33636.1"/>
    <property type="molecule type" value="Genomic_DNA"/>
</dbReference>
<gene>
    <name evidence="8" type="ORF">BCL90_2194</name>
    <name evidence="9" type="ORF">E3V97_06225</name>
</gene>
<keyword evidence="11" id="KW-1185">Reference proteome</keyword>
<dbReference type="InterPro" id="IPR001139">
    <property type="entry name" value="Glyco_hydro_30"/>
</dbReference>
<dbReference type="OrthoDB" id="9806701at2"/>